<dbReference type="PROSITE" id="PS50297">
    <property type="entry name" value="ANK_REP_REGION"/>
    <property type="match status" value="3"/>
</dbReference>
<gene>
    <name evidence="4" type="primary">fem1b</name>
    <name evidence="4" type="ORF">AWC38_SpisGene12991</name>
</gene>
<evidence type="ECO:0000313" key="5">
    <source>
        <dbReference type="Proteomes" id="UP000225706"/>
    </source>
</evidence>
<dbReference type="SMART" id="SM00248">
    <property type="entry name" value="ANK"/>
    <property type="match status" value="6"/>
</dbReference>
<dbReference type="EMBL" id="LSMT01000238">
    <property type="protein sequence ID" value="PFX22494.1"/>
    <property type="molecule type" value="Genomic_DNA"/>
</dbReference>
<dbReference type="PANTHER" id="PTHR24193">
    <property type="entry name" value="ANKYRIN REPEAT PROTEIN"/>
    <property type="match status" value="1"/>
</dbReference>
<reference evidence="5" key="1">
    <citation type="journal article" date="2017" name="bioRxiv">
        <title>Comparative analysis of the genomes of Stylophora pistillata and Acropora digitifera provides evidence for extensive differences between species of corals.</title>
        <authorList>
            <person name="Voolstra C.R."/>
            <person name="Li Y."/>
            <person name="Liew Y.J."/>
            <person name="Baumgarten S."/>
            <person name="Zoccola D."/>
            <person name="Flot J.-F."/>
            <person name="Tambutte S."/>
            <person name="Allemand D."/>
            <person name="Aranda M."/>
        </authorList>
    </citation>
    <scope>NUCLEOTIDE SEQUENCE [LARGE SCALE GENOMIC DNA]</scope>
</reference>
<organism evidence="4 5">
    <name type="scientific">Stylophora pistillata</name>
    <name type="common">Smooth cauliflower coral</name>
    <dbReference type="NCBI Taxonomy" id="50429"/>
    <lineage>
        <taxon>Eukaryota</taxon>
        <taxon>Metazoa</taxon>
        <taxon>Cnidaria</taxon>
        <taxon>Anthozoa</taxon>
        <taxon>Hexacorallia</taxon>
        <taxon>Scleractinia</taxon>
        <taxon>Astrocoeniina</taxon>
        <taxon>Pocilloporidae</taxon>
        <taxon>Stylophora</taxon>
    </lineage>
</organism>
<sequence length="875" mass="97778">MKTTIKNANLSLIIRNPINHSAIIQPTATGREFAPSPTKFTPRELLRSILKGSWIRFQSHRFQLDGLPKIHKPEPIPLRPIVSSIGSMTYNLAQHAAYILHPLVGCSSHHLNNTQSLIDKIWEIKLSPEEKITSYDVSALFTNIPPAEAITTIRQRLEKDETLAERTGLSIEEVVELMEVCLTTTYFSFKGKFYKQIHGCAMHMGSPISPIAANLCMEVFEERALGGYNGCGDENCRETYVGETKQALGSRMGQHKRPSTILTKFGTLLWSKRCGDLGQGRRLGQTCMASKKLFGRGTSLIRSRYFWAEALCKMACNNEIETRVYQAARDGSAQDLTDILERLNVDERTTALETKTKDGDDLATPYIIAARNGHLDSVKILLRYKANIEARGTLKVSIGDYTEITEGCTALWATAAYGHLNVMRLLIEQNAEVDCRTSAGSTPLRAAAFYGWLNIVDYLVENGADINARKNRDTTLPMATCYNGHMDVASYLVEHGADIHLQDTRGNTCLYYAAKGKHVEIAGKLLASGAMQNQNRQRFKLLLKACDDCNIEMVDCFINRPECTKKQRNDALELLGATIANDPDAYDIEKAFSFMKRGMEEMYEDPSCPLLKEEIKPVEAYENRAESQTLEELSLLSVDDHAIHMEGLIIRERILAADYTVLLYAVRYRGNELAAAEQYELCIGLWTREMEIGMNCDAPETEGLEFLTGCHVNAINTEGDTHLHLAVTFVPGPEKVESLKEMLELLLEIGSDTKVVNKNGQTAIDCCKTDEARRILSARRGLGAKNVDARKEAHKPWTSLLHCVRGAAAWRTALHVFQPAAFPPFSTIRRHVVFGGPFFLLPSGVQPRAAAQSSFLSFLIMCPIQFHLRLKTRFI</sequence>
<keyword evidence="1" id="KW-0677">Repeat</keyword>
<comment type="caution">
    <text evidence="4">The sequence shown here is derived from an EMBL/GenBank/DDBJ whole genome shotgun (WGS) entry which is preliminary data.</text>
</comment>
<dbReference type="SUPFAM" id="SSF48403">
    <property type="entry name" value="Ankyrin repeat"/>
    <property type="match status" value="1"/>
</dbReference>
<dbReference type="GO" id="GO:0045944">
    <property type="term" value="P:positive regulation of transcription by RNA polymerase II"/>
    <property type="evidence" value="ECO:0007669"/>
    <property type="project" value="TreeGrafter"/>
</dbReference>
<feature type="repeat" description="ANK" evidence="3">
    <location>
        <begin position="439"/>
        <end position="471"/>
    </location>
</feature>
<keyword evidence="5" id="KW-1185">Reference proteome</keyword>
<name>A0A2B4RVM2_STYPI</name>
<evidence type="ECO:0000256" key="1">
    <source>
        <dbReference type="ARBA" id="ARBA00022737"/>
    </source>
</evidence>
<proteinExistence type="predicted"/>
<dbReference type="GO" id="GO:0000976">
    <property type="term" value="F:transcription cis-regulatory region binding"/>
    <property type="evidence" value="ECO:0007669"/>
    <property type="project" value="TreeGrafter"/>
</dbReference>
<dbReference type="STRING" id="50429.A0A2B4RVM2"/>
<dbReference type="InterPro" id="IPR036770">
    <property type="entry name" value="Ankyrin_rpt-contain_sf"/>
</dbReference>
<dbReference type="Pfam" id="PF12796">
    <property type="entry name" value="Ank_2"/>
    <property type="match status" value="2"/>
</dbReference>
<dbReference type="GO" id="GO:0005634">
    <property type="term" value="C:nucleus"/>
    <property type="evidence" value="ECO:0007669"/>
    <property type="project" value="TreeGrafter"/>
</dbReference>
<dbReference type="Gene3D" id="1.25.40.20">
    <property type="entry name" value="Ankyrin repeat-containing domain"/>
    <property type="match status" value="3"/>
</dbReference>
<dbReference type="PROSITE" id="PS50088">
    <property type="entry name" value="ANK_REPEAT"/>
    <property type="match status" value="4"/>
</dbReference>
<dbReference type="InterPro" id="IPR002110">
    <property type="entry name" value="Ankyrin_rpt"/>
</dbReference>
<dbReference type="PANTHER" id="PTHR24193:SF121">
    <property type="entry name" value="ADA2A-CONTAINING COMPLEX COMPONENT 3, ISOFORM D"/>
    <property type="match status" value="1"/>
</dbReference>
<dbReference type="OrthoDB" id="6017313at2759"/>
<feature type="repeat" description="ANK" evidence="3">
    <location>
        <begin position="406"/>
        <end position="438"/>
    </location>
</feature>
<evidence type="ECO:0000256" key="3">
    <source>
        <dbReference type="PROSITE-ProRule" id="PRU00023"/>
    </source>
</evidence>
<keyword evidence="2 3" id="KW-0040">ANK repeat</keyword>
<evidence type="ECO:0000256" key="2">
    <source>
        <dbReference type="ARBA" id="ARBA00023043"/>
    </source>
</evidence>
<protein>
    <submittedName>
        <fullName evidence="4">Protein fem-1-like B</fullName>
    </submittedName>
</protein>
<accession>A0A2B4RVM2</accession>
<dbReference type="InterPro" id="IPR050663">
    <property type="entry name" value="Ankyrin-SOCS_Box"/>
</dbReference>
<dbReference type="Proteomes" id="UP000225706">
    <property type="component" value="Unassembled WGS sequence"/>
</dbReference>
<feature type="repeat" description="ANK" evidence="3">
    <location>
        <begin position="472"/>
        <end position="504"/>
    </location>
</feature>
<dbReference type="AlphaFoldDB" id="A0A2B4RVM2"/>
<evidence type="ECO:0000313" key="4">
    <source>
        <dbReference type="EMBL" id="PFX22494.1"/>
    </source>
</evidence>
<dbReference type="Pfam" id="PF00023">
    <property type="entry name" value="Ank"/>
    <property type="match status" value="1"/>
</dbReference>
<feature type="repeat" description="ANK" evidence="3">
    <location>
        <begin position="361"/>
        <end position="393"/>
    </location>
</feature>